<dbReference type="InterPro" id="IPR012577">
    <property type="entry name" value="NIPSNAP"/>
</dbReference>
<evidence type="ECO:0000313" key="3">
    <source>
        <dbReference type="EMBL" id="MDC8012548.1"/>
    </source>
</evidence>
<proteinExistence type="predicted"/>
<dbReference type="Proteomes" id="UP001139971">
    <property type="component" value="Unassembled WGS sequence"/>
</dbReference>
<dbReference type="SUPFAM" id="SSF54909">
    <property type="entry name" value="Dimeric alpha+beta barrel"/>
    <property type="match status" value="1"/>
</dbReference>
<dbReference type="Gene3D" id="3.30.70.100">
    <property type="match status" value="1"/>
</dbReference>
<evidence type="ECO:0000313" key="4">
    <source>
        <dbReference type="Proteomes" id="UP001139971"/>
    </source>
</evidence>
<dbReference type="EMBL" id="JAOVZO020000011">
    <property type="protein sequence ID" value="MDC8012548.1"/>
    <property type="molecule type" value="Genomic_DNA"/>
</dbReference>
<feature type="chain" id="PRO_5040927987" evidence="1">
    <location>
        <begin position="22"/>
        <end position="142"/>
    </location>
</feature>
<sequence>MNRTIRILALTFALAAGTALAVDAQTHKETVQQLRIYQIYDDTKPAFHDRFRDHAMRIMARYGFRIVATWETQNDGRIEFAYLLDWPDEATMKAAWDGFMADEEWKDIKRRTRGDKPLVQVLSDRTLRPTAYSPRRIAEPSR</sequence>
<accession>A0A9X3YKQ9</accession>
<evidence type="ECO:0000256" key="1">
    <source>
        <dbReference type="SAM" id="SignalP"/>
    </source>
</evidence>
<keyword evidence="4" id="KW-1185">Reference proteome</keyword>
<name>A0A9X3YKQ9_9GAMM</name>
<comment type="caution">
    <text evidence="3">The sequence shown here is derived from an EMBL/GenBank/DDBJ whole genome shotgun (WGS) entry which is preliminary data.</text>
</comment>
<reference evidence="3" key="1">
    <citation type="submission" date="2023-02" db="EMBL/GenBank/DDBJ databases">
        <title>Tahibacter soli sp. nov. isolated from soil.</title>
        <authorList>
            <person name="Baek J.H."/>
            <person name="Lee J.K."/>
            <person name="Choi D.G."/>
            <person name="Jeon C.O."/>
        </authorList>
    </citation>
    <scope>NUCLEOTIDE SEQUENCE</scope>
    <source>
        <strain evidence="3">BL</strain>
    </source>
</reference>
<dbReference type="AlphaFoldDB" id="A0A9X3YKQ9"/>
<protein>
    <submittedName>
        <fullName evidence="3">NIPSNAP family protein</fullName>
    </submittedName>
</protein>
<organism evidence="3 4">
    <name type="scientific">Tahibacter soli</name>
    <dbReference type="NCBI Taxonomy" id="2983605"/>
    <lineage>
        <taxon>Bacteria</taxon>
        <taxon>Pseudomonadati</taxon>
        <taxon>Pseudomonadota</taxon>
        <taxon>Gammaproteobacteria</taxon>
        <taxon>Lysobacterales</taxon>
        <taxon>Rhodanobacteraceae</taxon>
        <taxon>Tahibacter</taxon>
    </lineage>
</organism>
<feature type="domain" description="NIPSNAP" evidence="2">
    <location>
        <begin position="33"/>
        <end position="134"/>
    </location>
</feature>
<dbReference type="InterPro" id="IPR011008">
    <property type="entry name" value="Dimeric_a/b-barrel"/>
</dbReference>
<feature type="signal peptide" evidence="1">
    <location>
        <begin position="1"/>
        <end position="21"/>
    </location>
</feature>
<dbReference type="Pfam" id="PF07978">
    <property type="entry name" value="NIPSNAP"/>
    <property type="match status" value="1"/>
</dbReference>
<keyword evidence="1" id="KW-0732">Signal</keyword>
<dbReference type="RefSeq" id="WP_263541121.1">
    <property type="nucleotide sequence ID" value="NZ_JAOVZO020000011.1"/>
</dbReference>
<gene>
    <name evidence="3" type="ORF">OD750_008305</name>
</gene>
<evidence type="ECO:0000259" key="2">
    <source>
        <dbReference type="Pfam" id="PF07978"/>
    </source>
</evidence>